<protein>
    <submittedName>
        <fullName evidence="1">Uncharacterized protein</fullName>
    </submittedName>
</protein>
<dbReference type="Proteomes" id="UP001596270">
    <property type="component" value="Unassembled WGS sequence"/>
</dbReference>
<name>A0ABW1TVK8_9BURK</name>
<gene>
    <name evidence="1" type="ORF">ACFQND_05795</name>
</gene>
<comment type="caution">
    <text evidence="1">The sequence shown here is derived from an EMBL/GenBank/DDBJ whole genome shotgun (WGS) entry which is preliminary data.</text>
</comment>
<sequence>MDATQPDAPGLSNAELVQLHIRVIALENLVIALLANASESQLAQAREMATYISPRPGFTPHPLTIGAAAEMLHLVDRAGHFRDPPQA</sequence>
<proteinExistence type="predicted"/>
<dbReference type="EMBL" id="JBHSRS010000013">
    <property type="protein sequence ID" value="MFC6280742.1"/>
    <property type="molecule type" value="Genomic_DNA"/>
</dbReference>
<reference evidence="2" key="1">
    <citation type="journal article" date="2019" name="Int. J. Syst. Evol. Microbiol.">
        <title>The Global Catalogue of Microorganisms (GCM) 10K type strain sequencing project: providing services to taxonomists for standard genome sequencing and annotation.</title>
        <authorList>
            <consortium name="The Broad Institute Genomics Platform"/>
            <consortium name="The Broad Institute Genome Sequencing Center for Infectious Disease"/>
            <person name="Wu L."/>
            <person name="Ma J."/>
        </authorList>
    </citation>
    <scope>NUCLEOTIDE SEQUENCE [LARGE SCALE GENOMIC DNA]</scope>
    <source>
        <strain evidence="2">CCUG 39402</strain>
    </source>
</reference>
<dbReference type="RefSeq" id="WP_371435707.1">
    <property type="nucleotide sequence ID" value="NZ_JBHSRS010000013.1"/>
</dbReference>
<organism evidence="1 2">
    <name type="scientific">Polaromonas aquatica</name>
    <dbReference type="NCBI Taxonomy" id="332657"/>
    <lineage>
        <taxon>Bacteria</taxon>
        <taxon>Pseudomonadati</taxon>
        <taxon>Pseudomonadota</taxon>
        <taxon>Betaproteobacteria</taxon>
        <taxon>Burkholderiales</taxon>
        <taxon>Comamonadaceae</taxon>
        <taxon>Polaromonas</taxon>
    </lineage>
</organism>
<evidence type="ECO:0000313" key="2">
    <source>
        <dbReference type="Proteomes" id="UP001596270"/>
    </source>
</evidence>
<keyword evidence="2" id="KW-1185">Reference proteome</keyword>
<evidence type="ECO:0000313" key="1">
    <source>
        <dbReference type="EMBL" id="MFC6280742.1"/>
    </source>
</evidence>
<accession>A0ABW1TVK8</accession>